<reference evidence="1 2" key="1">
    <citation type="submission" date="2021-03" db="EMBL/GenBank/DDBJ databases">
        <title>Complete genome of Polaribacter_sp.SM13.</title>
        <authorList>
            <person name="Jeong S.W."/>
            <person name="Bae J.W."/>
        </authorList>
    </citation>
    <scope>NUCLEOTIDE SEQUENCE [LARGE SCALE GENOMIC DNA]</scope>
    <source>
        <strain evidence="1 2">SM13</strain>
    </source>
</reference>
<protein>
    <recommendedName>
        <fullName evidence="3">Outer membrane protein beta-barrel domain-containing protein</fullName>
    </recommendedName>
</protein>
<dbReference type="AlphaFoldDB" id="A0A975CMD8"/>
<dbReference type="InterPro" id="IPR011250">
    <property type="entry name" value="OMP/PagP_B-barrel"/>
</dbReference>
<evidence type="ECO:0008006" key="3">
    <source>
        <dbReference type="Google" id="ProtNLM"/>
    </source>
</evidence>
<dbReference type="SUPFAM" id="SSF56925">
    <property type="entry name" value="OMPA-like"/>
    <property type="match status" value="1"/>
</dbReference>
<dbReference type="KEGG" id="pcea:J3359_10680"/>
<name>A0A975CMD8_9FLAO</name>
<keyword evidence="2" id="KW-1185">Reference proteome</keyword>
<gene>
    <name evidence="1" type="ORF">J3359_10680</name>
</gene>
<accession>A0A975CMD8</accession>
<evidence type="ECO:0000313" key="2">
    <source>
        <dbReference type="Proteomes" id="UP000663920"/>
    </source>
</evidence>
<proteinExistence type="predicted"/>
<sequence>MFKKLLLIGVLFFGSQTTVFSQEGKLKKGKESIKEKNTNFSNGTRVTKVSRSNKKSKVSLFDDDVNPFVKIGGYILAYTVYGIAIESPWEFNGRMHDAEISNYPYKEARYGNFIYTDSTNYNITRFDITNNFVRESKNLYGNNFGVNFRFFKRFALDIDYLYLSENVNGNRDSFSLYSALLKYYRIRTQRFDAWFGLGIMHVGSDVNETRFGLGVGAELFIAKPISIDFYHKWTRVNNRGVQKTKVLLKYHLKNYHISSGYEDFKIGVSNIKAFSIGVGASF</sequence>
<dbReference type="Proteomes" id="UP000663920">
    <property type="component" value="Chromosome"/>
</dbReference>
<organism evidence="1 2">
    <name type="scientific">Polaribacter cellanae</name>
    <dbReference type="NCBI Taxonomy" id="2818493"/>
    <lineage>
        <taxon>Bacteria</taxon>
        <taxon>Pseudomonadati</taxon>
        <taxon>Bacteroidota</taxon>
        <taxon>Flavobacteriia</taxon>
        <taxon>Flavobacteriales</taxon>
        <taxon>Flavobacteriaceae</taxon>
    </lineage>
</organism>
<evidence type="ECO:0000313" key="1">
    <source>
        <dbReference type="EMBL" id="QTE21294.1"/>
    </source>
</evidence>
<dbReference type="EMBL" id="CP071869">
    <property type="protein sequence ID" value="QTE21294.1"/>
    <property type="molecule type" value="Genomic_DNA"/>
</dbReference>
<dbReference type="RefSeq" id="WP_208076854.1">
    <property type="nucleotide sequence ID" value="NZ_CP071869.1"/>
</dbReference>